<dbReference type="EMBL" id="QUOU01000001">
    <property type="protein sequence ID" value="REL28284.1"/>
    <property type="molecule type" value="Genomic_DNA"/>
</dbReference>
<keyword evidence="7 9" id="KW-0520">NAD</keyword>
<comment type="subunit">
    <text evidence="9">Homodimer.</text>
</comment>
<evidence type="ECO:0000256" key="5">
    <source>
        <dbReference type="ARBA" id="ARBA00013189"/>
    </source>
</evidence>
<sequence>MSVLVTGGAGYIGSHTVLALLKAGLEVVVVDNLSNASEESIKRVEELTNKTVAFYQADILDMDLMSFVFSRHEIESVIHFAGLKAVGESSHKPLEYYHNNVTGTMALVAAMKDFGVSNLVFSSSATVYGEQNKPPYIETQTLGLPSSPYGKTKSMVEEILKDYCIANEKFKVANLRYFNPIGADVSGKIGEDPNGIPNNLMPFVAQVAVGKRDKLSIFGNDYNTKDGTCLRDYIHVTDLAQGHIDALNWLVNQESGLCEAFNLGTGQPLSVLDIVHGFEQYTKQKVSYEFSSRREGDLPAFWADASKAEEVLSWKPVKTLRNMMEDTWRWQSGNPKGYES</sequence>
<dbReference type="EC" id="5.1.3.2" evidence="5 9"/>
<comment type="cofactor">
    <cofactor evidence="2 9">
        <name>NAD(+)</name>
        <dbReference type="ChEBI" id="CHEBI:57540"/>
    </cofactor>
</comment>
<dbReference type="NCBIfam" id="TIGR01179">
    <property type="entry name" value="galE"/>
    <property type="match status" value="1"/>
</dbReference>
<dbReference type="InterPro" id="IPR036291">
    <property type="entry name" value="NAD(P)-bd_dom_sf"/>
</dbReference>
<dbReference type="InterPro" id="IPR016040">
    <property type="entry name" value="NAD(P)-bd_dom"/>
</dbReference>
<dbReference type="Gene3D" id="3.90.25.10">
    <property type="entry name" value="UDP-galactose 4-epimerase, domain 1"/>
    <property type="match status" value="1"/>
</dbReference>
<proteinExistence type="inferred from homology"/>
<name>A0A3E0TV05_9GAMM</name>
<protein>
    <recommendedName>
        <fullName evidence="6 9">UDP-glucose 4-epimerase</fullName>
        <ecNumber evidence="5 9">5.1.3.2</ecNumber>
    </recommendedName>
</protein>
<dbReference type="GO" id="GO:0006012">
    <property type="term" value="P:galactose metabolic process"/>
    <property type="evidence" value="ECO:0007669"/>
    <property type="project" value="UniProtKB-UniPathway"/>
</dbReference>
<dbReference type="AlphaFoldDB" id="A0A3E0TV05"/>
<dbReference type="Gene3D" id="3.40.50.720">
    <property type="entry name" value="NAD(P)-binding Rossmann-like Domain"/>
    <property type="match status" value="1"/>
</dbReference>
<keyword evidence="8 9" id="KW-0413">Isomerase</keyword>
<organism evidence="11 12">
    <name type="scientific">Thalassotalea euphylliae</name>
    <dbReference type="NCBI Taxonomy" id="1655234"/>
    <lineage>
        <taxon>Bacteria</taxon>
        <taxon>Pseudomonadati</taxon>
        <taxon>Pseudomonadota</taxon>
        <taxon>Gammaproteobacteria</taxon>
        <taxon>Alteromonadales</taxon>
        <taxon>Colwelliaceae</taxon>
        <taxon>Thalassotalea</taxon>
    </lineage>
</organism>
<dbReference type="SUPFAM" id="SSF51735">
    <property type="entry name" value="NAD(P)-binding Rossmann-fold domains"/>
    <property type="match status" value="1"/>
</dbReference>
<dbReference type="Pfam" id="PF16363">
    <property type="entry name" value="GDP_Man_Dehyd"/>
    <property type="match status" value="1"/>
</dbReference>
<evidence type="ECO:0000256" key="6">
    <source>
        <dbReference type="ARBA" id="ARBA00018569"/>
    </source>
</evidence>
<dbReference type="PRINTS" id="PR01713">
    <property type="entry name" value="NUCEPIMERASE"/>
</dbReference>
<evidence type="ECO:0000256" key="2">
    <source>
        <dbReference type="ARBA" id="ARBA00001911"/>
    </source>
</evidence>
<evidence type="ECO:0000313" key="11">
    <source>
        <dbReference type="EMBL" id="REL28284.1"/>
    </source>
</evidence>
<dbReference type="PANTHER" id="PTHR43725">
    <property type="entry name" value="UDP-GLUCOSE 4-EPIMERASE"/>
    <property type="match status" value="1"/>
</dbReference>
<comment type="catalytic activity">
    <reaction evidence="1 9">
        <text>UDP-alpha-D-glucose = UDP-alpha-D-galactose</text>
        <dbReference type="Rhea" id="RHEA:22168"/>
        <dbReference type="ChEBI" id="CHEBI:58885"/>
        <dbReference type="ChEBI" id="CHEBI:66914"/>
        <dbReference type="EC" id="5.1.3.2"/>
    </reaction>
</comment>
<evidence type="ECO:0000313" key="12">
    <source>
        <dbReference type="Proteomes" id="UP000256478"/>
    </source>
</evidence>
<dbReference type="OrthoDB" id="9803010at2"/>
<dbReference type="UniPathway" id="UPA00214"/>
<dbReference type="GO" id="GO:0005829">
    <property type="term" value="C:cytosol"/>
    <property type="evidence" value="ECO:0007669"/>
    <property type="project" value="TreeGrafter"/>
</dbReference>
<reference evidence="11 12" key="1">
    <citation type="submission" date="2018-08" db="EMBL/GenBank/DDBJ databases">
        <title>Thalassotalea euphylliae genome.</title>
        <authorList>
            <person name="Summers S."/>
            <person name="Rice S.A."/>
            <person name="Freckelton M.L."/>
            <person name="Nedved B.T."/>
            <person name="Hadfield M.G."/>
        </authorList>
    </citation>
    <scope>NUCLEOTIDE SEQUENCE [LARGE SCALE GENOMIC DNA]</scope>
    <source>
        <strain evidence="11 12">H1</strain>
    </source>
</reference>
<evidence type="ECO:0000256" key="7">
    <source>
        <dbReference type="ARBA" id="ARBA00023027"/>
    </source>
</evidence>
<gene>
    <name evidence="11" type="primary">galE</name>
    <name evidence="11" type="ORF">DXX93_18060</name>
</gene>
<evidence type="ECO:0000256" key="3">
    <source>
        <dbReference type="ARBA" id="ARBA00004947"/>
    </source>
</evidence>
<dbReference type="Proteomes" id="UP000256478">
    <property type="component" value="Unassembled WGS sequence"/>
</dbReference>
<dbReference type="InterPro" id="IPR005886">
    <property type="entry name" value="UDP_G4E"/>
</dbReference>
<comment type="similarity">
    <text evidence="4 9">Belongs to the NAD(P)-dependent epimerase/dehydratase family.</text>
</comment>
<comment type="pathway">
    <text evidence="3 9">Carbohydrate metabolism; galactose metabolism.</text>
</comment>
<keyword evidence="9" id="KW-0119">Carbohydrate metabolism</keyword>
<dbReference type="GO" id="GO:0003978">
    <property type="term" value="F:UDP-glucose 4-epimerase activity"/>
    <property type="evidence" value="ECO:0007669"/>
    <property type="project" value="UniProtKB-UniRule"/>
</dbReference>
<dbReference type="RefSeq" id="WP_116009325.1">
    <property type="nucleotide sequence ID" value="NZ_QUOU01000001.1"/>
</dbReference>
<feature type="domain" description="NAD(P)-binding" evidence="10">
    <location>
        <begin position="4"/>
        <end position="327"/>
    </location>
</feature>
<evidence type="ECO:0000259" key="10">
    <source>
        <dbReference type="Pfam" id="PF16363"/>
    </source>
</evidence>
<comment type="caution">
    <text evidence="11">The sequence shown here is derived from an EMBL/GenBank/DDBJ whole genome shotgun (WGS) entry which is preliminary data.</text>
</comment>
<accession>A0A3E0TV05</accession>
<dbReference type="PANTHER" id="PTHR43725:SF47">
    <property type="entry name" value="UDP-GLUCOSE 4-EPIMERASE"/>
    <property type="match status" value="1"/>
</dbReference>
<evidence type="ECO:0000256" key="1">
    <source>
        <dbReference type="ARBA" id="ARBA00000083"/>
    </source>
</evidence>
<dbReference type="CDD" id="cd05247">
    <property type="entry name" value="UDP_G4E_1_SDR_e"/>
    <property type="match status" value="1"/>
</dbReference>
<evidence type="ECO:0000256" key="8">
    <source>
        <dbReference type="ARBA" id="ARBA00023235"/>
    </source>
</evidence>
<evidence type="ECO:0000256" key="4">
    <source>
        <dbReference type="ARBA" id="ARBA00007637"/>
    </source>
</evidence>
<evidence type="ECO:0000256" key="9">
    <source>
        <dbReference type="RuleBase" id="RU366046"/>
    </source>
</evidence>
<dbReference type="NCBIfam" id="NF007956">
    <property type="entry name" value="PRK10675.1"/>
    <property type="match status" value="1"/>
</dbReference>